<reference evidence="1 2" key="1">
    <citation type="submission" date="2021-04" db="EMBL/GenBank/DDBJ databases">
        <authorList>
            <person name="De Guttry C."/>
            <person name="Zahm M."/>
            <person name="Klopp C."/>
            <person name="Cabau C."/>
            <person name="Louis A."/>
            <person name="Berthelot C."/>
            <person name="Parey E."/>
            <person name="Roest Crollius H."/>
            <person name="Montfort J."/>
            <person name="Robinson-Rechavi M."/>
            <person name="Bucao C."/>
            <person name="Bouchez O."/>
            <person name="Gislard M."/>
            <person name="Lluch J."/>
            <person name="Milhes M."/>
            <person name="Lampietro C."/>
            <person name="Lopez Roques C."/>
            <person name="Donnadieu C."/>
            <person name="Braasch I."/>
            <person name="Desvignes T."/>
            <person name="Postlethwait J."/>
            <person name="Bobe J."/>
            <person name="Wedekind C."/>
            <person name="Guiguen Y."/>
        </authorList>
    </citation>
    <scope>NUCLEOTIDE SEQUENCE [LARGE SCALE GENOMIC DNA]</scope>
    <source>
        <strain evidence="1">Cs_M1</strain>
        <tissue evidence="1">Blood</tissue>
    </source>
</reference>
<evidence type="ECO:0000313" key="2">
    <source>
        <dbReference type="Proteomes" id="UP001356427"/>
    </source>
</evidence>
<dbReference type="Proteomes" id="UP001356427">
    <property type="component" value="Unassembled WGS sequence"/>
</dbReference>
<proteinExistence type="predicted"/>
<organism evidence="1 2">
    <name type="scientific">Coregonus suidteri</name>
    <dbReference type="NCBI Taxonomy" id="861788"/>
    <lineage>
        <taxon>Eukaryota</taxon>
        <taxon>Metazoa</taxon>
        <taxon>Chordata</taxon>
        <taxon>Craniata</taxon>
        <taxon>Vertebrata</taxon>
        <taxon>Euteleostomi</taxon>
        <taxon>Actinopterygii</taxon>
        <taxon>Neopterygii</taxon>
        <taxon>Teleostei</taxon>
        <taxon>Protacanthopterygii</taxon>
        <taxon>Salmoniformes</taxon>
        <taxon>Salmonidae</taxon>
        <taxon>Coregoninae</taxon>
        <taxon>Coregonus</taxon>
    </lineage>
</organism>
<name>A0AAN8KMH4_9TELE</name>
<evidence type="ECO:0000313" key="1">
    <source>
        <dbReference type="EMBL" id="KAK6291810.1"/>
    </source>
</evidence>
<accession>A0AAN8KMH4</accession>
<protein>
    <submittedName>
        <fullName evidence="1">Uncharacterized protein</fullName>
    </submittedName>
</protein>
<sequence length="75" mass="8867">MEREERRESGNPRGGYAGRVSQLFIAQEDTSVVRSKEWTVLCEELKLHHGVPIQRICRRRRRPDDMELPDCPWTC</sequence>
<keyword evidence="2" id="KW-1185">Reference proteome</keyword>
<gene>
    <name evidence="1" type="ORF">J4Q44_G00375950</name>
</gene>
<dbReference type="EMBL" id="JAGTTL010000039">
    <property type="protein sequence ID" value="KAK6291810.1"/>
    <property type="molecule type" value="Genomic_DNA"/>
</dbReference>
<dbReference type="AlphaFoldDB" id="A0AAN8KMH4"/>
<comment type="caution">
    <text evidence="1">The sequence shown here is derived from an EMBL/GenBank/DDBJ whole genome shotgun (WGS) entry which is preliminary data.</text>
</comment>